<sequence length="508" mass="54689">MTKKKKRQNPEAEDLLARPWCYYCERDFDDLKILIAHQKAKHYKCERCGRRLNTAGANVEEGLRVHMEQVHKEQLEAVDNALPGRESIDLEIFGTEGIPESEVNAHNQRILAAVAQREADRRAASGQSGNAPKRPKVDISKDLDPENIKKKLEAHKKAMAAAAAGGGVAGSGPGCVSPASAVAGGRSASPGQVGGFEQQQQQQPVAAAGFQNPAPAPFQQGAYPSPQALPTYPTAPVYPPQNQTAYPAPYHQQPFQQPPTSFGRGAPVPPGPGYSSFQPSGSPHTAHPPFGSNGGPGYSPNPHNQFQPQQGPQPQHIPRAPPSLPQPHQIPGLPPRPNAPGLPPRPNFGGAPMNNPGFGRGGGSWNQQQQQGQGQMYPQAGGANAGFAATGGYQPAGPIQQPFNQPPYQQQQQQQHADRGYQPHGTNGHGHAHGRSGNPTADEKKPALETTQSGLPDAQSTEKKNHEREKPKRETKMVYADNEISPEERRAMLPRYEYHPPKTVEVSN</sequence>
<dbReference type="GO" id="GO:0005634">
    <property type="term" value="C:nucleus"/>
    <property type="evidence" value="ECO:0007669"/>
    <property type="project" value="UniProtKB-SubCell"/>
</dbReference>
<proteinExistence type="predicted"/>
<evidence type="ECO:0000256" key="5">
    <source>
        <dbReference type="ARBA" id="ARBA00023242"/>
    </source>
</evidence>
<feature type="compositionally biased region" description="Low complexity" evidence="7">
    <location>
        <begin position="298"/>
        <end position="318"/>
    </location>
</feature>
<keyword evidence="10" id="KW-1185">Reference proteome</keyword>
<name>A0A292PTE5_9PEZI</name>
<dbReference type="EMBL" id="LN891064">
    <property type="protein sequence ID" value="CUS09918.1"/>
    <property type="molecule type" value="Genomic_DNA"/>
</dbReference>
<evidence type="ECO:0000313" key="9">
    <source>
        <dbReference type="EMBL" id="CUS09918.1"/>
    </source>
</evidence>
<evidence type="ECO:0000259" key="8">
    <source>
        <dbReference type="PROSITE" id="PS50808"/>
    </source>
</evidence>
<organism evidence="9 10">
    <name type="scientific">Tuber aestivum</name>
    <name type="common">summer truffle</name>
    <dbReference type="NCBI Taxonomy" id="59557"/>
    <lineage>
        <taxon>Eukaryota</taxon>
        <taxon>Fungi</taxon>
        <taxon>Dikarya</taxon>
        <taxon>Ascomycota</taxon>
        <taxon>Pezizomycotina</taxon>
        <taxon>Pezizomycetes</taxon>
        <taxon>Pezizales</taxon>
        <taxon>Tuberaceae</taxon>
        <taxon>Tuber</taxon>
    </lineage>
</organism>
<gene>
    <name evidence="9" type="ORF">GSTUAT00006002001</name>
</gene>
<dbReference type="PANTHER" id="PTHR23215:SF0">
    <property type="entry name" value="BUB3-INTERACTING AND GLEBS MOTIF-CONTAINING PROTEIN ZNF207"/>
    <property type="match status" value="1"/>
</dbReference>
<feature type="compositionally biased region" description="Pro residues" evidence="7">
    <location>
        <begin position="332"/>
        <end position="346"/>
    </location>
</feature>
<dbReference type="AlphaFoldDB" id="A0A292PTE5"/>
<evidence type="ECO:0000256" key="2">
    <source>
        <dbReference type="ARBA" id="ARBA00022723"/>
    </source>
</evidence>
<dbReference type="PROSITE" id="PS00028">
    <property type="entry name" value="ZINC_FINGER_C2H2_1"/>
    <property type="match status" value="1"/>
</dbReference>
<dbReference type="FunFam" id="3.30.160.60:FF:000354">
    <property type="entry name" value="C2H2 finger domain-containing protein"/>
    <property type="match status" value="1"/>
</dbReference>
<keyword evidence="3 6" id="KW-0863">Zinc-finger</keyword>
<keyword evidence="2" id="KW-0479">Metal-binding</keyword>
<keyword evidence="5" id="KW-0539">Nucleus</keyword>
<feature type="compositionally biased region" description="Basic and acidic residues" evidence="7">
    <location>
        <begin position="460"/>
        <end position="476"/>
    </location>
</feature>
<dbReference type="Proteomes" id="UP001412239">
    <property type="component" value="Unassembled WGS sequence"/>
</dbReference>
<evidence type="ECO:0000256" key="4">
    <source>
        <dbReference type="ARBA" id="ARBA00022833"/>
    </source>
</evidence>
<feature type="compositionally biased region" description="Basic and acidic residues" evidence="7">
    <location>
        <begin position="486"/>
        <end position="502"/>
    </location>
</feature>
<accession>A0A292PTE5</accession>
<evidence type="ECO:0000256" key="7">
    <source>
        <dbReference type="SAM" id="MobiDB-lite"/>
    </source>
</evidence>
<feature type="compositionally biased region" description="Low complexity" evidence="7">
    <location>
        <begin position="365"/>
        <end position="415"/>
    </location>
</feature>
<evidence type="ECO:0000256" key="1">
    <source>
        <dbReference type="ARBA" id="ARBA00004123"/>
    </source>
</evidence>
<evidence type="ECO:0000256" key="3">
    <source>
        <dbReference type="ARBA" id="ARBA00022771"/>
    </source>
</evidence>
<dbReference type="GO" id="GO:0008270">
    <property type="term" value="F:zinc ion binding"/>
    <property type="evidence" value="ECO:0007669"/>
    <property type="project" value="UniProtKB-KW"/>
</dbReference>
<feature type="domain" description="BED-type" evidence="8">
    <location>
        <begin position="14"/>
        <end position="78"/>
    </location>
</feature>
<dbReference type="PROSITE" id="PS50808">
    <property type="entry name" value="ZF_BED"/>
    <property type="match status" value="1"/>
</dbReference>
<evidence type="ECO:0000256" key="6">
    <source>
        <dbReference type="PROSITE-ProRule" id="PRU00027"/>
    </source>
</evidence>
<dbReference type="InterPro" id="IPR003656">
    <property type="entry name" value="Znf_BED"/>
</dbReference>
<dbReference type="PANTHER" id="PTHR23215">
    <property type="entry name" value="ZINC FINGER PROTEIN 207"/>
    <property type="match status" value="1"/>
</dbReference>
<dbReference type="GO" id="GO:0003677">
    <property type="term" value="F:DNA binding"/>
    <property type="evidence" value="ECO:0007669"/>
    <property type="project" value="InterPro"/>
</dbReference>
<reference evidence="9" key="1">
    <citation type="submission" date="2015-10" db="EMBL/GenBank/DDBJ databases">
        <authorList>
            <person name="Regsiter A."/>
            <person name="william w."/>
        </authorList>
    </citation>
    <scope>NUCLEOTIDE SEQUENCE</scope>
    <source>
        <strain evidence="9">Montdore</strain>
    </source>
</reference>
<keyword evidence="4" id="KW-0862">Zinc</keyword>
<feature type="region of interest" description="Disordered" evidence="7">
    <location>
        <begin position="116"/>
        <end position="141"/>
    </location>
</feature>
<feature type="region of interest" description="Disordered" evidence="7">
    <location>
        <begin position="181"/>
        <end position="508"/>
    </location>
</feature>
<comment type="subcellular location">
    <subcellularLocation>
        <location evidence="1">Nucleus</location>
    </subcellularLocation>
</comment>
<feature type="compositionally biased region" description="Low complexity" evidence="7">
    <location>
        <begin position="195"/>
        <end position="211"/>
    </location>
</feature>
<dbReference type="CDD" id="cd20908">
    <property type="entry name" value="SUF4-like"/>
    <property type="match status" value="1"/>
</dbReference>
<protein>
    <recommendedName>
        <fullName evidence="8">BED-type domain-containing protein</fullName>
    </recommendedName>
</protein>
<dbReference type="InterPro" id="IPR013087">
    <property type="entry name" value="Znf_C2H2_type"/>
</dbReference>
<evidence type="ECO:0000313" key="10">
    <source>
        <dbReference type="Proteomes" id="UP001412239"/>
    </source>
</evidence>